<sequence>MSDWDPVVKEWLVDTGYCCAGGIANVS</sequence>
<evidence type="ECO:0000313" key="2">
    <source>
        <dbReference type="Proteomes" id="UP000028834"/>
    </source>
</evidence>
<protein>
    <submittedName>
        <fullName evidence="1">Profilin PRF</fullName>
    </submittedName>
</protein>
<feature type="non-terminal residue" evidence="1">
    <location>
        <position position="27"/>
    </location>
</feature>
<dbReference type="Proteomes" id="UP000028834">
    <property type="component" value="Unassembled WGS sequence"/>
</dbReference>
<proteinExistence type="predicted"/>
<name>A0A086LS65_TOXGO</name>
<dbReference type="VEuPathDB" id="ToxoDB:TGRUB_293690A"/>
<dbReference type="Gene3D" id="3.30.450.30">
    <property type="entry name" value="Dynein light chain 2a, cytoplasmic"/>
    <property type="match status" value="1"/>
</dbReference>
<organism evidence="1 2">
    <name type="scientific">Toxoplasma gondii RUB</name>
    <dbReference type="NCBI Taxonomy" id="935652"/>
    <lineage>
        <taxon>Eukaryota</taxon>
        <taxon>Sar</taxon>
        <taxon>Alveolata</taxon>
        <taxon>Apicomplexa</taxon>
        <taxon>Conoidasida</taxon>
        <taxon>Coccidia</taxon>
        <taxon>Eucoccidiorida</taxon>
        <taxon>Eimeriorina</taxon>
        <taxon>Sarcocystidae</taxon>
        <taxon>Toxoplasma</taxon>
    </lineage>
</organism>
<gene>
    <name evidence="1" type="ORF">TGRUB_293690A</name>
</gene>
<reference evidence="1 2" key="1">
    <citation type="submission" date="2014-05" db="EMBL/GenBank/DDBJ databases">
        <authorList>
            <person name="Sibley D."/>
            <person name="Venepally P."/>
            <person name="Karamycheva S."/>
            <person name="Hadjithomas M."/>
            <person name="Khan A."/>
            <person name="Brunk B."/>
            <person name="Roos D."/>
            <person name="Caler E."/>
            <person name="Lorenzi H."/>
        </authorList>
    </citation>
    <scope>NUCLEOTIDE SEQUENCE [LARGE SCALE GENOMIC DNA]</scope>
    <source>
        <strain evidence="1 2">RUB</strain>
    </source>
</reference>
<evidence type="ECO:0000313" key="1">
    <source>
        <dbReference type="EMBL" id="KFG59483.1"/>
    </source>
</evidence>
<dbReference type="EMBL" id="AFYV02002200">
    <property type="protein sequence ID" value="KFG59483.1"/>
    <property type="molecule type" value="Genomic_DNA"/>
</dbReference>
<comment type="caution">
    <text evidence="1">The sequence shown here is derived from an EMBL/GenBank/DDBJ whole genome shotgun (WGS) entry which is preliminary data.</text>
</comment>
<dbReference type="AlphaFoldDB" id="A0A086LS65"/>
<accession>A0A086LS65</accession>